<sequence>MSGFPKAGDEYGGRYRIVRQLGHGGMGVVYEAVDKVLNRSVALKIVLPSLPDREDFTARFAREASVLARIRSRNIVQIHEYGEDGETVYFVTELFPDGDLQSWLATRGPLDRRAALSLIAQVGEALADAHAMGVIHRDVKPGNVLLWSRPEGLIPYLADFGIAIDTPESGSTRASLTRTGTLVGSPAYMAPERHFGHPADERGDVYSLGCLLWSVLTGEAPYTGTDFQMMNAHINGAIPALATGHPVDDRIDAVLAGALNKDPERRTASPAEMRADLLAIVKDIDAAVVPPPLAPPAAPPAGRAAGPTTPPPSGPPVDLASPGAAGAAAAAGAALDDGHTRAVSVRPPAGSTTGPSAGASAGAGDTSTSNVLRTPSGPTPPGGRASRPGSSGTTGPRGKRWWAVALGAAGVVLAVGVGVAVVAATGGDDEPASSGPAAGSSESPAANIDAPEAPTVKARPGYRSVVFSVTPASTSGEQRIEADLDGQGWEEADDPLRVPTEQGGARGCVQVRTVAVSDTGDEAASEPVKACGKAKPRTVRLVRTNDECAAAPGCRWYNVYITGFASGSDQQAVIYDSTGSPWCDCTFNKIRVKDDGRGAQIHEWQVAPGSIDGYVTLVVDGIGQRVFVP</sequence>
<dbReference type="InterPro" id="IPR000719">
    <property type="entry name" value="Prot_kinase_dom"/>
</dbReference>
<proteinExistence type="predicted"/>
<dbReference type="SUPFAM" id="SSF56112">
    <property type="entry name" value="Protein kinase-like (PK-like)"/>
    <property type="match status" value="1"/>
</dbReference>
<feature type="region of interest" description="Disordered" evidence="8">
    <location>
        <begin position="291"/>
        <end position="398"/>
    </location>
</feature>
<keyword evidence="4 7" id="KW-0547">Nucleotide-binding</keyword>
<evidence type="ECO:0000256" key="9">
    <source>
        <dbReference type="SAM" id="Phobius"/>
    </source>
</evidence>
<dbReference type="Gene3D" id="1.10.510.10">
    <property type="entry name" value="Transferase(Phosphotransferase) domain 1"/>
    <property type="match status" value="1"/>
</dbReference>
<keyword evidence="12" id="KW-1185">Reference proteome</keyword>
<dbReference type="GO" id="GO:0005524">
    <property type="term" value="F:ATP binding"/>
    <property type="evidence" value="ECO:0007669"/>
    <property type="project" value="UniProtKB-UniRule"/>
</dbReference>
<evidence type="ECO:0000256" key="1">
    <source>
        <dbReference type="ARBA" id="ARBA00012513"/>
    </source>
</evidence>
<feature type="compositionally biased region" description="Low complexity" evidence="8">
    <location>
        <begin position="347"/>
        <end position="396"/>
    </location>
</feature>
<evidence type="ECO:0000256" key="4">
    <source>
        <dbReference type="ARBA" id="ARBA00022741"/>
    </source>
</evidence>
<keyword evidence="9" id="KW-0812">Transmembrane</keyword>
<keyword evidence="5 11" id="KW-0418">Kinase</keyword>
<evidence type="ECO:0000256" key="7">
    <source>
        <dbReference type="PROSITE-ProRule" id="PRU10141"/>
    </source>
</evidence>
<keyword evidence="2 11" id="KW-0723">Serine/threonine-protein kinase</keyword>
<dbReference type="PROSITE" id="PS00108">
    <property type="entry name" value="PROTEIN_KINASE_ST"/>
    <property type="match status" value="1"/>
</dbReference>
<dbReference type="EC" id="2.7.11.1" evidence="1"/>
<dbReference type="PROSITE" id="PS50011">
    <property type="entry name" value="PROTEIN_KINASE_DOM"/>
    <property type="match status" value="1"/>
</dbReference>
<dbReference type="RefSeq" id="WP_185253845.1">
    <property type="nucleotide sequence ID" value="NZ_JACKXE010000001.1"/>
</dbReference>
<dbReference type="GO" id="GO:0004674">
    <property type="term" value="F:protein serine/threonine kinase activity"/>
    <property type="evidence" value="ECO:0007669"/>
    <property type="project" value="UniProtKB-KW"/>
</dbReference>
<evidence type="ECO:0000313" key="11">
    <source>
        <dbReference type="EMBL" id="MBB6628831.1"/>
    </source>
</evidence>
<dbReference type="InterPro" id="IPR008271">
    <property type="entry name" value="Ser/Thr_kinase_AS"/>
</dbReference>
<dbReference type="SMART" id="SM00220">
    <property type="entry name" value="S_TKc"/>
    <property type="match status" value="1"/>
</dbReference>
<evidence type="ECO:0000256" key="2">
    <source>
        <dbReference type="ARBA" id="ARBA00022527"/>
    </source>
</evidence>
<dbReference type="PANTHER" id="PTHR43289:SF6">
    <property type="entry name" value="SERINE_THREONINE-PROTEIN KINASE NEKL-3"/>
    <property type="match status" value="1"/>
</dbReference>
<dbReference type="Proteomes" id="UP000523955">
    <property type="component" value="Unassembled WGS sequence"/>
</dbReference>
<protein>
    <recommendedName>
        <fullName evidence="1">non-specific serine/threonine protein kinase</fullName>
        <ecNumber evidence="1">2.7.11.1</ecNumber>
    </recommendedName>
</protein>
<feature type="compositionally biased region" description="Low complexity" evidence="8">
    <location>
        <begin position="428"/>
        <end position="446"/>
    </location>
</feature>
<reference evidence="11 12" key="1">
    <citation type="submission" date="2020-08" db="EMBL/GenBank/DDBJ databases">
        <authorList>
            <person name="Seo M.-J."/>
        </authorList>
    </citation>
    <scope>NUCLEOTIDE SEQUENCE [LARGE SCALE GENOMIC DNA]</scope>
    <source>
        <strain evidence="11 12">KIGAM211</strain>
    </source>
</reference>
<evidence type="ECO:0000256" key="5">
    <source>
        <dbReference type="ARBA" id="ARBA00022777"/>
    </source>
</evidence>
<dbReference type="InterPro" id="IPR017441">
    <property type="entry name" value="Protein_kinase_ATP_BS"/>
</dbReference>
<gene>
    <name evidence="11" type="ORF">H5V45_16000</name>
</gene>
<dbReference type="CDD" id="cd14014">
    <property type="entry name" value="STKc_PknB_like"/>
    <property type="match status" value="1"/>
</dbReference>
<feature type="region of interest" description="Disordered" evidence="8">
    <location>
        <begin position="428"/>
        <end position="457"/>
    </location>
</feature>
<dbReference type="Pfam" id="PF00069">
    <property type="entry name" value="Pkinase"/>
    <property type="match status" value="1"/>
</dbReference>
<name>A0A7X0RI96_9ACTN</name>
<accession>A0A7X0RI96</accession>
<evidence type="ECO:0000256" key="3">
    <source>
        <dbReference type="ARBA" id="ARBA00022679"/>
    </source>
</evidence>
<keyword evidence="9" id="KW-0472">Membrane</keyword>
<evidence type="ECO:0000256" key="6">
    <source>
        <dbReference type="ARBA" id="ARBA00022840"/>
    </source>
</evidence>
<keyword evidence="6 7" id="KW-0067">ATP-binding</keyword>
<evidence type="ECO:0000313" key="12">
    <source>
        <dbReference type="Proteomes" id="UP000523955"/>
    </source>
</evidence>
<dbReference type="Gene3D" id="3.30.200.20">
    <property type="entry name" value="Phosphorylase Kinase, domain 1"/>
    <property type="match status" value="1"/>
</dbReference>
<feature type="compositionally biased region" description="Low complexity" evidence="8">
    <location>
        <begin position="323"/>
        <end position="334"/>
    </location>
</feature>
<dbReference type="EMBL" id="JACKXE010000001">
    <property type="protein sequence ID" value="MBB6628831.1"/>
    <property type="molecule type" value="Genomic_DNA"/>
</dbReference>
<dbReference type="InterPro" id="IPR011009">
    <property type="entry name" value="Kinase-like_dom_sf"/>
</dbReference>
<evidence type="ECO:0000256" key="8">
    <source>
        <dbReference type="SAM" id="MobiDB-lite"/>
    </source>
</evidence>
<evidence type="ECO:0000259" key="10">
    <source>
        <dbReference type="PROSITE" id="PS50011"/>
    </source>
</evidence>
<feature type="domain" description="Protein kinase" evidence="10">
    <location>
        <begin position="15"/>
        <end position="278"/>
    </location>
</feature>
<comment type="caution">
    <text evidence="11">The sequence shown here is derived from an EMBL/GenBank/DDBJ whole genome shotgun (WGS) entry which is preliminary data.</text>
</comment>
<feature type="transmembrane region" description="Helical" evidence="9">
    <location>
        <begin position="401"/>
        <end position="424"/>
    </location>
</feature>
<dbReference type="PROSITE" id="PS00107">
    <property type="entry name" value="PROTEIN_KINASE_ATP"/>
    <property type="match status" value="1"/>
</dbReference>
<dbReference type="PANTHER" id="PTHR43289">
    <property type="entry name" value="MITOGEN-ACTIVATED PROTEIN KINASE KINASE KINASE 20-RELATED"/>
    <property type="match status" value="1"/>
</dbReference>
<dbReference type="AlphaFoldDB" id="A0A7X0RI96"/>
<keyword evidence="9" id="KW-1133">Transmembrane helix</keyword>
<organism evidence="11 12">
    <name type="scientific">Nocardioides luti</name>
    <dbReference type="NCBI Taxonomy" id="2761101"/>
    <lineage>
        <taxon>Bacteria</taxon>
        <taxon>Bacillati</taxon>
        <taxon>Actinomycetota</taxon>
        <taxon>Actinomycetes</taxon>
        <taxon>Propionibacteriales</taxon>
        <taxon>Nocardioidaceae</taxon>
        <taxon>Nocardioides</taxon>
    </lineage>
</organism>
<feature type="binding site" evidence="7">
    <location>
        <position position="44"/>
    </location>
    <ligand>
        <name>ATP</name>
        <dbReference type="ChEBI" id="CHEBI:30616"/>
    </ligand>
</feature>
<keyword evidence="3" id="KW-0808">Transferase</keyword>